<organism evidence="1">
    <name type="scientific">Lactobacillus delbrueckii subsp. lactis</name>
    <dbReference type="NCBI Taxonomy" id="29397"/>
    <lineage>
        <taxon>Bacteria</taxon>
        <taxon>Bacillati</taxon>
        <taxon>Bacillota</taxon>
        <taxon>Bacilli</taxon>
        <taxon>Lactobacillales</taxon>
        <taxon>Lactobacillaceae</taxon>
        <taxon>Lactobacillus</taxon>
    </lineage>
</organism>
<evidence type="ECO:0000313" key="2">
    <source>
        <dbReference type="EMBL" id="MCD5563369.1"/>
    </source>
</evidence>
<dbReference type="GO" id="GO:0000287">
    <property type="term" value="F:magnesium ion binding"/>
    <property type="evidence" value="ECO:0007669"/>
    <property type="project" value="TreeGrafter"/>
</dbReference>
<dbReference type="PANTHER" id="PTHR10000">
    <property type="entry name" value="PHOSPHOSERINE PHOSPHATASE"/>
    <property type="match status" value="1"/>
</dbReference>
<dbReference type="CDD" id="cd07516">
    <property type="entry name" value="HAD_Pase"/>
    <property type="match status" value="1"/>
</dbReference>
<accession>A0A061C1I1</accession>
<protein>
    <submittedName>
        <fullName evidence="1">Cof-type HAD-IIB family hydrolase</fullName>
    </submittedName>
</protein>
<dbReference type="InterPro" id="IPR036412">
    <property type="entry name" value="HAD-like_sf"/>
</dbReference>
<reference evidence="1" key="1">
    <citation type="submission" date="2018-07" db="EMBL/GenBank/DDBJ databases">
        <authorList>
            <person name="Somerville V."/>
        </authorList>
    </citation>
    <scope>NUCLEOTIDE SEQUENCE</scope>
    <source>
        <strain evidence="1">NWC_2_2</strain>
    </source>
</reference>
<name>A0A061C1I1_LACDL</name>
<reference evidence="2 3" key="2">
    <citation type="submission" date="2021-12" db="EMBL/GenBank/DDBJ databases">
        <title>Antimicrobial susceptibility of Lactobacillus delbrueckii subsp. lactis obtained from milk products and other habitats.</title>
        <authorList>
            <person name="Shani N."/>
        </authorList>
    </citation>
    <scope>NUCLEOTIDE SEQUENCE [LARGE SCALE GENOMIC DNA]</scope>
    <source>
        <strain evidence="2 3">FAM 21755</strain>
    </source>
</reference>
<keyword evidence="1" id="KW-0378">Hydrolase</keyword>
<dbReference type="SFLD" id="SFLDG01140">
    <property type="entry name" value="C2.B:_Phosphomannomutase_and_P"/>
    <property type="match status" value="1"/>
</dbReference>
<dbReference type="NCBIfam" id="TIGR01484">
    <property type="entry name" value="HAD-SF-IIB"/>
    <property type="match status" value="1"/>
</dbReference>
<dbReference type="EMBL" id="JAJNUY010000013">
    <property type="protein sequence ID" value="MCD5563369.1"/>
    <property type="molecule type" value="Genomic_DNA"/>
</dbReference>
<dbReference type="Gene3D" id="3.40.50.1000">
    <property type="entry name" value="HAD superfamily/HAD-like"/>
    <property type="match status" value="1"/>
</dbReference>
<dbReference type="EMBL" id="CP031023">
    <property type="protein sequence ID" value="AZA16478.1"/>
    <property type="molecule type" value="Genomic_DNA"/>
</dbReference>
<dbReference type="Gene3D" id="3.30.1240.10">
    <property type="match status" value="1"/>
</dbReference>
<dbReference type="GO" id="GO:0005829">
    <property type="term" value="C:cytosol"/>
    <property type="evidence" value="ECO:0007669"/>
    <property type="project" value="TreeGrafter"/>
</dbReference>
<evidence type="ECO:0000313" key="3">
    <source>
        <dbReference type="Proteomes" id="UP001200334"/>
    </source>
</evidence>
<dbReference type="SFLD" id="SFLDS00003">
    <property type="entry name" value="Haloacid_Dehalogenase"/>
    <property type="match status" value="1"/>
</dbReference>
<dbReference type="InterPro" id="IPR006379">
    <property type="entry name" value="HAD-SF_hydro_IIB"/>
</dbReference>
<dbReference type="SFLD" id="SFLDG01144">
    <property type="entry name" value="C2.B.4:_PGP_Like"/>
    <property type="match status" value="1"/>
</dbReference>
<dbReference type="InterPro" id="IPR000150">
    <property type="entry name" value="Cof"/>
</dbReference>
<dbReference type="RefSeq" id="WP_003617322.1">
    <property type="nucleotide sequence ID" value="NZ_BJLO01000006.1"/>
</dbReference>
<sequence>MAIKMLAIDLDGTLLTDSKTILPGTYKALQEAKAAGIKIVLTSGRPLSGIKGYAEELGLSGSEEYAILFNGAVVQNLDGRVLISHDLDFGDFNTLLHMQRLSDVNLDFETPDRFYTLDKKISIRLQIDGAETKNQLWIQDRSDFKKDFTFAKAVYQCDDPDQVDRLWNRLPDWFFQSYAVVRSWPEVVEVGSLAASKGYAVSELASRLGLSNSEVMIFGDQGNDRSMFEIPDFKRVAMGNAIDEIKDLADYVTDTNERDGIAKALRKLVL</sequence>
<dbReference type="GO" id="GO:0016791">
    <property type="term" value="F:phosphatase activity"/>
    <property type="evidence" value="ECO:0007669"/>
    <property type="project" value="TreeGrafter"/>
</dbReference>
<dbReference type="InterPro" id="IPR023214">
    <property type="entry name" value="HAD_sf"/>
</dbReference>
<dbReference type="NCBIfam" id="TIGR00099">
    <property type="entry name" value="Cof-subfamily"/>
    <property type="match status" value="1"/>
</dbReference>
<dbReference type="Proteomes" id="UP001200334">
    <property type="component" value="Unassembled WGS sequence"/>
</dbReference>
<dbReference type="PANTHER" id="PTHR10000:SF8">
    <property type="entry name" value="HAD SUPERFAMILY HYDROLASE-LIKE, TYPE 3"/>
    <property type="match status" value="1"/>
</dbReference>
<dbReference type="Pfam" id="PF08282">
    <property type="entry name" value="Hydrolase_3"/>
    <property type="match status" value="1"/>
</dbReference>
<evidence type="ECO:0000313" key="1">
    <source>
        <dbReference type="EMBL" id="AZA16478.1"/>
    </source>
</evidence>
<gene>
    <name evidence="1" type="ORF">DQL93_08250</name>
    <name evidence="2" type="ORF">LOB85_04300</name>
</gene>
<proteinExistence type="predicted"/>
<dbReference type="AlphaFoldDB" id="A0A061C1I1"/>
<dbReference type="OrthoDB" id="9790031at2"/>
<dbReference type="SUPFAM" id="SSF56784">
    <property type="entry name" value="HAD-like"/>
    <property type="match status" value="1"/>
</dbReference>